<evidence type="ECO:0000313" key="2">
    <source>
        <dbReference type="Proteomes" id="UP000790709"/>
    </source>
</evidence>
<proteinExistence type="predicted"/>
<keyword evidence="2" id="KW-1185">Reference proteome</keyword>
<dbReference type="Proteomes" id="UP000790709">
    <property type="component" value="Unassembled WGS sequence"/>
</dbReference>
<organism evidence="1 2">
    <name type="scientific">Leucogyrophana mollusca</name>
    <dbReference type="NCBI Taxonomy" id="85980"/>
    <lineage>
        <taxon>Eukaryota</taxon>
        <taxon>Fungi</taxon>
        <taxon>Dikarya</taxon>
        <taxon>Basidiomycota</taxon>
        <taxon>Agaricomycotina</taxon>
        <taxon>Agaricomycetes</taxon>
        <taxon>Agaricomycetidae</taxon>
        <taxon>Boletales</taxon>
        <taxon>Boletales incertae sedis</taxon>
        <taxon>Leucogyrophana</taxon>
    </lineage>
</organism>
<name>A0ACB8BZJ9_9AGAM</name>
<protein>
    <submittedName>
        <fullName evidence="1">Uncharacterized protein</fullName>
    </submittedName>
</protein>
<accession>A0ACB8BZJ9</accession>
<dbReference type="EMBL" id="MU266328">
    <property type="protein sequence ID" value="KAH7930982.1"/>
    <property type="molecule type" value="Genomic_DNA"/>
</dbReference>
<reference evidence="1" key="1">
    <citation type="journal article" date="2021" name="New Phytol.">
        <title>Evolutionary innovations through gain and loss of genes in the ectomycorrhizal Boletales.</title>
        <authorList>
            <person name="Wu G."/>
            <person name="Miyauchi S."/>
            <person name="Morin E."/>
            <person name="Kuo A."/>
            <person name="Drula E."/>
            <person name="Varga T."/>
            <person name="Kohler A."/>
            <person name="Feng B."/>
            <person name="Cao Y."/>
            <person name="Lipzen A."/>
            <person name="Daum C."/>
            <person name="Hundley H."/>
            <person name="Pangilinan J."/>
            <person name="Johnson J."/>
            <person name="Barry K."/>
            <person name="LaButti K."/>
            <person name="Ng V."/>
            <person name="Ahrendt S."/>
            <person name="Min B."/>
            <person name="Choi I.G."/>
            <person name="Park H."/>
            <person name="Plett J.M."/>
            <person name="Magnuson J."/>
            <person name="Spatafora J.W."/>
            <person name="Nagy L.G."/>
            <person name="Henrissat B."/>
            <person name="Grigoriev I.V."/>
            <person name="Yang Z.L."/>
            <person name="Xu J."/>
            <person name="Martin F.M."/>
        </authorList>
    </citation>
    <scope>NUCLEOTIDE SEQUENCE</scope>
    <source>
        <strain evidence="1">KUC20120723A-06</strain>
    </source>
</reference>
<gene>
    <name evidence="1" type="ORF">BV22DRAFT_1101368</name>
</gene>
<comment type="caution">
    <text evidence="1">The sequence shown here is derived from an EMBL/GenBank/DDBJ whole genome shotgun (WGS) entry which is preliminary data.</text>
</comment>
<evidence type="ECO:0000313" key="1">
    <source>
        <dbReference type="EMBL" id="KAH7930982.1"/>
    </source>
</evidence>
<sequence length="235" mass="24605">MIPSVGFGAAVFLITFAFPSAETSAITSDAGNCSANEFWYETISSCVPYGSPSTLSEPPGGVASPPSPPKGSQCPPSGWYWSNQLACCVPKSLPSSTSPAPQCANGWIWSQTTWKCQTAPSSPTKSYPSHSPSPSSSSWGHSNRKRALKARTTRLCPTGFDACPIAGASDLRDYECIDADVELENCGGCSVSGKGQDCTAIKGVWNVGCVQGSCAVYTCMAGYRPSFNGQSCIHL</sequence>